<feature type="coiled-coil region" evidence="1">
    <location>
        <begin position="311"/>
        <end position="338"/>
    </location>
</feature>
<evidence type="ECO:0000256" key="1">
    <source>
        <dbReference type="SAM" id="Coils"/>
    </source>
</evidence>
<dbReference type="Gene3D" id="1.10.8.730">
    <property type="match status" value="1"/>
</dbReference>
<dbReference type="SUPFAM" id="SSF52540">
    <property type="entry name" value="P-loop containing nucleoside triphosphate hydrolases"/>
    <property type="match status" value="1"/>
</dbReference>
<evidence type="ECO:0000313" key="4">
    <source>
        <dbReference type="Proteomes" id="UP000306798"/>
    </source>
</evidence>
<protein>
    <submittedName>
        <fullName evidence="3">DUF87 domain-containing protein</fullName>
    </submittedName>
</protein>
<dbReference type="InterPro" id="IPR051162">
    <property type="entry name" value="T4SS_component"/>
</dbReference>
<organism evidence="3 4">
    <name type="scientific">Bifidobacterium pseudolongum</name>
    <dbReference type="NCBI Taxonomy" id="1694"/>
    <lineage>
        <taxon>Bacteria</taxon>
        <taxon>Bacillati</taxon>
        <taxon>Actinomycetota</taxon>
        <taxon>Actinomycetes</taxon>
        <taxon>Bifidobacteriales</taxon>
        <taxon>Bifidobacteriaceae</taxon>
        <taxon>Bifidobacterium</taxon>
    </lineage>
</organism>
<dbReference type="InterPro" id="IPR002789">
    <property type="entry name" value="HerA_central"/>
</dbReference>
<dbReference type="InterPro" id="IPR027417">
    <property type="entry name" value="P-loop_NTPase"/>
</dbReference>
<keyword evidence="1" id="KW-0175">Coiled coil</keyword>
<dbReference type="AlphaFoldDB" id="A0A4S4F3V8"/>
<proteinExistence type="predicted"/>
<dbReference type="EMBL" id="SSTF01000031">
    <property type="protein sequence ID" value="THG24283.1"/>
    <property type="molecule type" value="Genomic_DNA"/>
</dbReference>
<dbReference type="NCBIfam" id="NF045971">
    <property type="entry name" value="conju_CD1110"/>
    <property type="match status" value="1"/>
</dbReference>
<gene>
    <name evidence="3" type="ORF">E5991_08605</name>
</gene>
<reference evidence="3 4" key="1">
    <citation type="submission" date="2019-04" db="EMBL/GenBank/DDBJ databases">
        <title>Microbes associate with the intestines of laboratory mice.</title>
        <authorList>
            <person name="Navarre W."/>
            <person name="Wong E."/>
            <person name="Huang K.C."/>
            <person name="Tropini C."/>
            <person name="Ng K."/>
            <person name="Yu B."/>
        </authorList>
    </citation>
    <scope>NUCLEOTIDE SEQUENCE [LARGE SCALE GENOMIC DNA]</scope>
    <source>
        <strain evidence="3 4">NM87_A27A</strain>
    </source>
</reference>
<dbReference type="PANTHER" id="PTHR30121:SF6">
    <property type="entry name" value="SLR6007 PROTEIN"/>
    <property type="match status" value="1"/>
</dbReference>
<dbReference type="Pfam" id="PF01935">
    <property type="entry name" value="DUF87"/>
    <property type="match status" value="1"/>
</dbReference>
<comment type="caution">
    <text evidence="3">The sequence shown here is derived from an EMBL/GenBank/DDBJ whole genome shotgun (WGS) entry which is preliminary data.</text>
</comment>
<sequence length="787" mass="86829">MFGIGKRVGKPDGRRVAGRVAAGVKERIGFDSMLRNGCAYLGGDLWSASVVFTDVNYQLAPEVYQMEVIDRWARLINMFGANERMQVGAYTRTRAMDAILADVLMGVRGDGLDVYREDYDRIVASRLESASRDAEVVKVLTVTIRETDRGRAVARLNRLANQVVAHMRAIDGCEANRLDRAHRLALLAEILRPGEPFSFSERDWSRRPGNPDVRDLVCPWTVDNRSRKQLHVESLGSGFWHRTLWVSDLPPELSDQLVNALCALRERVNVSIHLAPYDRGESRTAVRRKRAEVQMQVAAQRRKNIHDHVPSEEMPAALEEQRDQLDEMNQELGSTNQRLVDSLIVIGVSADGEQELDMACRTVAATVRAQACGVEALDYMQLDGLTAELPLGNNPLPMKRTLTTNSAAILIPFSAQEVMEPGGIYYGSNAQSGNPIIVDRRSHMNSNGFALATSGAGKSFMMKMEISGVFLRRDDEVIIIDPEHEYVPLAQAFGGQVIKVSAGSDVCINPMDIVLAETGDGDPVRDKTASVVAMVGALVGGVDGLNAVERSLVDRAAGGLYARYRDHGSRMPQLGDLRDMLDASGEPAGHQLAVALDAYVTGSLSGFNGQTNVDLTNRLTVFDVQDLTGELRTFGMMVIIDQIWLRVRANQRGGRRTWLYVDEFHRFFGNQYSSAQFKDLYKRARKYGLGVTGITQNVEELLDDEDARLMLSNSDTLMLLAQTPTDADALCDLLHLSSEQRNYFTGVQPGCGLLKTAGAVVPFDARIDESGALYDLYSTSFDDGTNR</sequence>
<evidence type="ECO:0000313" key="3">
    <source>
        <dbReference type="EMBL" id="THG24283.1"/>
    </source>
</evidence>
<dbReference type="CDD" id="cd01127">
    <property type="entry name" value="TrwB_TraG_TraD_VirD4"/>
    <property type="match status" value="1"/>
</dbReference>
<dbReference type="Gene3D" id="3.40.50.300">
    <property type="entry name" value="P-loop containing nucleotide triphosphate hydrolases"/>
    <property type="match status" value="1"/>
</dbReference>
<evidence type="ECO:0000259" key="2">
    <source>
        <dbReference type="Pfam" id="PF01935"/>
    </source>
</evidence>
<dbReference type="PANTHER" id="PTHR30121">
    <property type="entry name" value="UNCHARACTERIZED PROTEIN YJGR-RELATED"/>
    <property type="match status" value="1"/>
</dbReference>
<dbReference type="Proteomes" id="UP000306798">
    <property type="component" value="Unassembled WGS sequence"/>
</dbReference>
<dbReference type="RefSeq" id="WP_136511681.1">
    <property type="nucleotide sequence ID" value="NZ_SSTF01000031.1"/>
</dbReference>
<feature type="domain" description="Helicase HerA central" evidence="2">
    <location>
        <begin position="451"/>
        <end position="518"/>
    </location>
</feature>
<name>A0A4S4F3V8_9BIFI</name>
<accession>A0A4S4F3V8</accession>